<keyword evidence="6 18" id="KW-0812">Transmembrane</keyword>
<evidence type="ECO:0000256" key="6">
    <source>
        <dbReference type="ARBA" id="ARBA00022692"/>
    </source>
</evidence>
<keyword evidence="15" id="KW-0325">Glycoprotein</keyword>
<dbReference type="PROSITE" id="PS00108">
    <property type="entry name" value="PROTEIN_KINASE_ST"/>
    <property type="match status" value="2"/>
</dbReference>
<dbReference type="PROSITE" id="PS50011">
    <property type="entry name" value="PROTEIN_KINASE_DOM"/>
    <property type="match status" value="2"/>
</dbReference>
<dbReference type="InterPro" id="IPR036426">
    <property type="entry name" value="Bulb-type_lectin_dom_sf"/>
</dbReference>
<gene>
    <name evidence="24" type="primary">LOC110418950</name>
</gene>
<dbReference type="Pfam" id="PF00954">
    <property type="entry name" value="S_locus_glycop"/>
    <property type="match status" value="2"/>
</dbReference>
<dbReference type="CDD" id="cd14066">
    <property type="entry name" value="STKc_IRAK"/>
    <property type="match status" value="2"/>
</dbReference>
<evidence type="ECO:0000256" key="4">
    <source>
        <dbReference type="ARBA" id="ARBA00022553"/>
    </source>
</evidence>
<evidence type="ECO:0000259" key="21">
    <source>
        <dbReference type="PROSITE" id="PS50927"/>
    </source>
</evidence>
<keyword evidence="8" id="KW-0547">Nucleotide-binding</keyword>
<dbReference type="PROSITE" id="PS50927">
    <property type="entry name" value="BULB_LECTIN"/>
    <property type="match status" value="2"/>
</dbReference>
<dbReference type="SMART" id="SM00220">
    <property type="entry name" value="S_TKc"/>
    <property type="match status" value="2"/>
</dbReference>
<dbReference type="FunFam" id="3.50.4.10:FF:000002">
    <property type="entry name" value="G-type lectin S-receptor-like serine/threonine-protein kinase"/>
    <property type="match status" value="1"/>
</dbReference>
<evidence type="ECO:0000256" key="9">
    <source>
        <dbReference type="ARBA" id="ARBA00022777"/>
    </source>
</evidence>
<name>A0A6J1AKI9_9ROSI</name>
<keyword evidence="7 19" id="KW-0732">Signal</keyword>
<evidence type="ECO:0000256" key="10">
    <source>
        <dbReference type="ARBA" id="ARBA00022840"/>
    </source>
</evidence>
<dbReference type="InterPro" id="IPR001480">
    <property type="entry name" value="Bulb-type_lectin_dom"/>
</dbReference>
<evidence type="ECO:0000256" key="1">
    <source>
        <dbReference type="ARBA" id="ARBA00004167"/>
    </source>
</evidence>
<dbReference type="FunFam" id="2.90.10.10:FF:000004">
    <property type="entry name" value="G-type lectin S-receptor-like serine/threonine-protein kinase"/>
    <property type="match status" value="2"/>
</dbReference>
<dbReference type="InterPro" id="IPR000858">
    <property type="entry name" value="S_locus_glycoprot_dom"/>
</dbReference>
<dbReference type="Proteomes" id="UP000504621">
    <property type="component" value="Unplaced"/>
</dbReference>
<reference evidence="24" key="1">
    <citation type="submission" date="2025-08" db="UniProtKB">
        <authorList>
            <consortium name="RefSeq"/>
        </authorList>
    </citation>
    <scope>IDENTIFICATION</scope>
    <source>
        <tissue evidence="24">Leaf</tissue>
    </source>
</reference>
<organism evidence="23 24">
    <name type="scientific">Herrania umbratica</name>
    <dbReference type="NCBI Taxonomy" id="108875"/>
    <lineage>
        <taxon>Eukaryota</taxon>
        <taxon>Viridiplantae</taxon>
        <taxon>Streptophyta</taxon>
        <taxon>Embryophyta</taxon>
        <taxon>Tracheophyta</taxon>
        <taxon>Spermatophyta</taxon>
        <taxon>Magnoliopsida</taxon>
        <taxon>eudicotyledons</taxon>
        <taxon>Gunneridae</taxon>
        <taxon>Pentapetalae</taxon>
        <taxon>rosids</taxon>
        <taxon>malvids</taxon>
        <taxon>Malvales</taxon>
        <taxon>Malvaceae</taxon>
        <taxon>Byttnerioideae</taxon>
        <taxon>Herrania</taxon>
    </lineage>
</organism>
<dbReference type="Gene3D" id="2.90.10.10">
    <property type="entry name" value="Bulb-type lectin domain"/>
    <property type="match status" value="2"/>
</dbReference>
<dbReference type="PANTHER" id="PTHR32444">
    <property type="entry name" value="BULB-TYPE LECTIN DOMAIN-CONTAINING PROTEIN"/>
    <property type="match status" value="1"/>
</dbReference>
<evidence type="ECO:0000256" key="7">
    <source>
        <dbReference type="ARBA" id="ARBA00022729"/>
    </source>
</evidence>
<keyword evidence="9" id="KW-0418">Kinase</keyword>
<dbReference type="SUPFAM" id="SSF51110">
    <property type="entry name" value="alpha-D-mannose-specific plant lectins"/>
    <property type="match status" value="2"/>
</dbReference>
<proteinExistence type="predicted"/>
<feature type="domain" description="Protein kinase" evidence="20">
    <location>
        <begin position="495"/>
        <end position="772"/>
    </location>
</feature>
<evidence type="ECO:0000256" key="2">
    <source>
        <dbReference type="ARBA" id="ARBA00012513"/>
    </source>
</evidence>
<dbReference type="GeneID" id="110418950"/>
<dbReference type="CDD" id="cd01098">
    <property type="entry name" value="PAN_AP_plant"/>
    <property type="match status" value="2"/>
</dbReference>
<evidence type="ECO:0000256" key="11">
    <source>
        <dbReference type="ARBA" id="ARBA00022989"/>
    </source>
</evidence>
<dbReference type="InterPro" id="IPR021820">
    <property type="entry name" value="S-locus_recpt_kinase_C"/>
</dbReference>
<feature type="chain" id="PRO_5026811370" description="non-specific serine/threonine protein kinase" evidence="19">
    <location>
        <begin position="23"/>
        <end position="1604"/>
    </location>
</feature>
<dbReference type="Gene3D" id="3.50.4.10">
    <property type="entry name" value="Hepatocyte Growth Factor"/>
    <property type="match status" value="2"/>
</dbReference>
<feature type="domain" description="Bulb-type lectin" evidence="21">
    <location>
        <begin position="23"/>
        <end position="144"/>
    </location>
</feature>
<keyword evidence="5" id="KW-0808">Transferase</keyword>
<dbReference type="SUPFAM" id="SSF56112">
    <property type="entry name" value="Protein kinase-like (PK-like)"/>
    <property type="match status" value="2"/>
</dbReference>
<keyword evidence="14" id="KW-0675">Receptor</keyword>
<protein>
    <recommendedName>
        <fullName evidence="2">non-specific serine/threonine protein kinase</fullName>
        <ecNumber evidence="2">2.7.11.1</ecNumber>
    </recommendedName>
</protein>
<feature type="signal peptide" evidence="19">
    <location>
        <begin position="1"/>
        <end position="22"/>
    </location>
</feature>
<keyword evidence="23" id="KW-1185">Reference proteome</keyword>
<evidence type="ECO:0000256" key="14">
    <source>
        <dbReference type="ARBA" id="ARBA00023170"/>
    </source>
</evidence>
<feature type="domain" description="Apple" evidence="22">
    <location>
        <begin position="340"/>
        <end position="421"/>
    </location>
</feature>
<evidence type="ECO:0000256" key="5">
    <source>
        <dbReference type="ARBA" id="ARBA00022679"/>
    </source>
</evidence>
<evidence type="ECO:0000256" key="19">
    <source>
        <dbReference type="SAM" id="SignalP"/>
    </source>
</evidence>
<dbReference type="GO" id="GO:0004674">
    <property type="term" value="F:protein serine/threonine kinase activity"/>
    <property type="evidence" value="ECO:0007669"/>
    <property type="project" value="UniProtKB-KW"/>
</dbReference>
<dbReference type="InterPro" id="IPR001245">
    <property type="entry name" value="Ser-Thr/Tyr_kinase_cat_dom"/>
</dbReference>
<keyword evidence="10" id="KW-0067">ATP-binding</keyword>
<comment type="subcellular location">
    <subcellularLocation>
        <location evidence="1">Membrane</location>
        <topology evidence="1">Single-pass membrane protein</topology>
    </subcellularLocation>
</comment>
<keyword evidence="3" id="KW-0723">Serine/threonine-protein kinase</keyword>
<evidence type="ECO:0000256" key="12">
    <source>
        <dbReference type="ARBA" id="ARBA00023136"/>
    </source>
</evidence>
<dbReference type="Pfam" id="PF11883">
    <property type="entry name" value="DUF3403"/>
    <property type="match status" value="1"/>
</dbReference>
<evidence type="ECO:0000259" key="22">
    <source>
        <dbReference type="PROSITE" id="PS50948"/>
    </source>
</evidence>
<dbReference type="GO" id="GO:0005524">
    <property type="term" value="F:ATP binding"/>
    <property type="evidence" value="ECO:0007669"/>
    <property type="project" value="UniProtKB-KW"/>
</dbReference>
<dbReference type="Pfam" id="PF07714">
    <property type="entry name" value="PK_Tyr_Ser-Thr"/>
    <property type="match status" value="2"/>
</dbReference>
<keyword evidence="11 18" id="KW-1133">Transmembrane helix</keyword>
<feature type="domain" description="Bulb-type lectin" evidence="21">
    <location>
        <begin position="816"/>
        <end position="937"/>
    </location>
</feature>
<dbReference type="SMART" id="SM00108">
    <property type="entry name" value="B_lectin"/>
    <property type="match status" value="2"/>
</dbReference>
<evidence type="ECO:0000256" key="3">
    <source>
        <dbReference type="ARBA" id="ARBA00022527"/>
    </source>
</evidence>
<evidence type="ECO:0000256" key="16">
    <source>
        <dbReference type="ARBA" id="ARBA00047899"/>
    </source>
</evidence>
<dbReference type="PANTHER" id="PTHR32444:SF183">
    <property type="entry name" value="APPLE DOMAIN-CONTAINING PROTEIN"/>
    <property type="match status" value="1"/>
</dbReference>
<dbReference type="Pfam" id="PF08276">
    <property type="entry name" value="PAN_2"/>
    <property type="match status" value="2"/>
</dbReference>
<dbReference type="SMART" id="SM00473">
    <property type="entry name" value="PAN_AP"/>
    <property type="match status" value="2"/>
</dbReference>
<dbReference type="Gene3D" id="3.30.200.20">
    <property type="entry name" value="Phosphorylase Kinase, domain 1"/>
    <property type="match status" value="2"/>
</dbReference>
<evidence type="ECO:0000313" key="23">
    <source>
        <dbReference type="Proteomes" id="UP000504621"/>
    </source>
</evidence>
<dbReference type="RefSeq" id="XP_021287453.1">
    <property type="nucleotide sequence ID" value="XM_021431778.1"/>
</dbReference>
<feature type="transmembrane region" description="Helical" evidence="18">
    <location>
        <begin position="1232"/>
        <end position="1255"/>
    </location>
</feature>
<evidence type="ECO:0000256" key="15">
    <source>
        <dbReference type="ARBA" id="ARBA00023180"/>
    </source>
</evidence>
<dbReference type="FunFam" id="3.30.200.20:FF:000195">
    <property type="entry name" value="G-type lectin S-receptor-like serine/threonine-protein kinase"/>
    <property type="match status" value="2"/>
</dbReference>
<feature type="domain" description="Protein kinase" evidence="20">
    <location>
        <begin position="1286"/>
        <end position="1563"/>
    </location>
</feature>
<feature type="domain" description="Apple" evidence="22">
    <location>
        <begin position="1133"/>
        <end position="1213"/>
    </location>
</feature>
<dbReference type="FunFam" id="1.10.510.10:FF:000060">
    <property type="entry name" value="G-type lectin S-receptor-like serine/threonine-protein kinase"/>
    <property type="match status" value="2"/>
</dbReference>
<keyword evidence="13" id="KW-1015">Disulfide bond</keyword>
<evidence type="ECO:0000256" key="8">
    <source>
        <dbReference type="ARBA" id="ARBA00022741"/>
    </source>
</evidence>
<evidence type="ECO:0000259" key="20">
    <source>
        <dbReference type="PROSITE" id="PS50011"/>
    </source>
</evidence>
<dbReference type="CDD" id="cd00028">
    <property type="entry name" value="B_lectin"/>
    <property type="match status" value="2"/>
</dbReference>
<dbReference type="InterPro" id="IPR003609">
    <property type="entry name" value="Pan_app"/>
</dbReference>
<dbReference type="EC" id="2.7.11.1" evidence="2"/>
<evidence type="ECO:0000313" key="24">
    <source>
        <dbReference type="RefSeq" id="XP_021287453.1"/>
    </source>
</evidence>
<dbReference type="Gene3D" id="1.10.510.10">
    <property type="entry name" value="Transferase(Phosphotransferase) domain 1"/>
    <property type="match status" value="2"/>
</dbReference>
<feature type="transmembrane region" description="Helical" evidence="18">
    <location>
        <begin position="440"/>
        <end position="462"/>
    </location>
</feature>
<sequence>MQGFSMELVLCLLLFFITRTSALNTITPGQSIKDGETLVSAGGSFELGFFSPGNSKSRYLGIWYKKVSSGTVVWVANREASISDTSGVLSISDRGILAILNSTNSAVWSSNTSRNAKDPVAQLLESGNFVVKDRNDDDTENLLWQSFDYPCDTFLPGMKIGRNFVTGFDRYISSWRSTEDPAPGQYSIRIDPRGLPQFVLKKGPEILFRAGSWNGVYFTGKPVLKANPVYSYEFVLNKNEVYYKYEMQNSSTFSRYLLNPSGLAQRSIWNERKNDWEVFSIAQADQCSIYAFCGAYATCTTNKSPPCTCLEGFVRSSASSTDLNSVDWSDGCTRRTPLTCDDGDSFLKQTRLKIPDTSISWADMSINLKECENLCLKNCSCTAYANLDIREGGHGCLLWFGDLIDISDFTEGGQDIYIRLATSDLNHIQRKGKLKEKQKAGIIIISLIIATGMMIVAFLLYIRKKKLRKAGEQEKEELELPVFDFATIAKATNNFSRNNQLGQGGFGPVYKGTLIEGQEIAVKRLSKNSGQGPEEFKNEVTLIAKLQHRNLVKLFGCCIRRDERMLIYEYMPNKSLDYFIFDPTRSKYLDWHSRMHIVDGIARGLLYLHHDSRLRIIHRDLKASNILLDNSMNPKISDFGLARKFGSDQTEANTKRVVGTYGYMSPEYAFDGLFSMKSDVFSFGVLVLEIVAGKRNRGFSHPEHDHNLLGHAWRLWMEERPLELIDNALGNSYIVAEVLRCINVALLCVQRHPQDRPNMSMVLLMLSGETILPQPKQPGFFIERNLPLTYSKSVKHEPFSVYGSNITELEPQTFTQDIIIPGQSIKDGETLRSAGGSFELGFFSPGSSKNRFVGIWYKKISPGTVVWVANRETPISDRSGVLNITSQGILALLNSSNSLVWSSNTSKIAESPVAQLLESGNLVVKERNDDNLENVLWESFDYPCDNLLSGMKLGRNFVTGFERYISSWKSTEDPTPGQYSLRIDPRGYPQLVLKKGSEILFRAGSWNGLYFSGKSGLEQNPVYSYDFVLNNMEVYYKYEHRNSSFVSRYSLNPLGAIQRFMWNERKNDWEIFSTAQADQCAIYAFCGAYATCTTNKSPPCTCLEGFVPRSTNSGDLNSVDWSDGCIRRTPLVCEGKDGFLKHTGLKLPDTSHSWANKSISLQECEKICLRNCSCTAYANLDILKRTGCLIWFNDLTDMTEFTEVGQDLHIRLAASELDRIQSKRQSKEKLKAGIIAISIVIATGLTILVFVLYVWKKKFRKEDEKKEEMELPMIDFATIANATNNFSENNMLGRGGFGPVYKGILVEGQEIAIKRLSKNSGQGLEEFKNELTLIAKLQHRNLVKLFGCCIKGEERMLIYEYMPNKSLDYFIFDKTRSKVLDWHRRIRIVDGIARGLLYLHHDSRLRIIHRDLKTSNILLDNSMNPKISDFGLARKFCADQTEDKTKRVVGTYGYMSPEYAFGGRFSPKSDVFSFGVLVLEIVTGKRNRGFSGPDQDQSLLGHAWRLWMEERPLELIDNALGDSYNAAEVLRCINVALLCVQQHPEDRPNMSLVLLMLCGESTLPHPKQPGFFLERNLPPATDSASSKQELCSLGGSTITALEPR</sequence>
<dbReference type="InterPro" id="IPR008271">
    <property type="entry name" value="Ser/Thr_kinase_AS"/>
</dbReference>
<dbReference type="GO" id="GO:0048544">
    <property type="term" value="P:recognition of pollen"/>
    <property type="evidence" value="ECO:0007669"/>
    <property type="project" value="InterPro"/>
</dbReference>
<evidence type="ECO:0000256" key="13">
    <source>
        <dbReference type="ARBA" id="ARBA00023157"/>
    </source>
</evidence>
<comment type="catalytic activity">
    <reaction evidence="17">
        <text>L-seryl-[protein] + ATP = O-phospho-L-seryl-[protein] + ADP + H(+)</text>
        <dbReference type="Rhea" id="RHEA:17989"/>
        <dbReference type="Rhea" id="RHEA-COMP:9863"/>
        <dbReference type="Rhea" id="RHEA-COMP:11604"/>
        <dbReference type="ChEBI" id="CHEBI:15378"/>
        <dbReference type="ChEBI" id="CHEBI:29999"/>
        <dbReference type="ChEBI" id="CHEBI:30616"/>
        <dbReference type="ChEBI" id="CHEBI:83421"/>
        <dbReference type="ChEBI" id="CHEBI:456216"/>
        <dbReference type="EC" id="2.7.11.1"/>
    </reaction>
</comment>
<accession>A0A6J1AKI9</accession>
<dbReference type="InterPro" id="IPR000719">
    <property type="entry name" value="Prot_kinase_dom"/>
</dbReference>
<dbReference type="PROSITE" id="PS50948">
    <property type="entry name" value="PAN"/>
    <property type="match status" value="2"/>
</dbReference>
<dbReference type="GO" id="GO:0016020">
    <property type="term" value="C:membrane"/>
    <property type="evidence" value="ECO:0007669"/>
    <property type="project" value="UniProtKB-SubCell"/>
</dbReference>
<dbReference type="InterPro" id="IPR011009">
    <property type="entry name" value="Kinase-like_dom_sf"/>
</dbReference>
<keyword evidence="4" id="KW-0597">Phosphoprotein</keyword>
<dbReference type="Pfam" id="PF01453">
    <property type="entry name" value="B_lectin"/>
    <property type="match status" value="2"/>
</dbReference>
<comment type="catalytic activity">
    <reaction evidence="16">
        <text>L-threonyl-[protein] + ATP = O-phospho-L-threonyl-[protein] + ADP + H(+)</text>
        <dbReference type="Rhea" id="RHEA:46608"/>
        <dbReference type="Rhea" id="RHEA-COMP:11060"/>
        <dbReference type="Rhea" id="RHEA-COMP:11605"/>
        <dbReference type="ChEBI" id="CHEBI:15378"/>
        <dbReference type="ChEBI" id="CHEBI:30013"/>
        <dbReference type="ChEBI" id="CHEBI:30616"/>
        <dbReference type="ChEBI" id="CHEBI:61977"/>
        <dbReference type="ChEBI" id="CHEBI:456216"/>
        <dbReference type="EC" id="2.7.11.1"/>
    </reaction>
</comment>
<dbReference type="OrthoDB" id="785331at2759"/>
<evidence type="ECO:0000256" key="17">
    <source>
        <dbReference type="ARBA" id="ARBA00048679"/>
    </source>
</evidence>
<keyword evidence="12 18" id="KW-0472">Membrane</keyword>
<evidence type="ECO:0000256" key="18">
    <source>
        <dbReference type="SAM" id="Phobius"/>
    </source>
</evidence>